<dbReference type="InterPro" id="IPR050377">
    <property type="entry name" value="Radical_SAM_PqqE_MftC-like"/>
</dbReference>
<keyword evidence="3" id="KW-0949">S-adenosyl-L-methionine</keyword>
<keyword evidence="2" id="KW-0004">4Fe-4S</keyword>
<evidence type="ECO:0000256" key="5">
    <source>
        <dbReference type="ARBA" id="ARBA00023004"/>
    </source>
</evidence>
<dbReference type="CDD" id="cd01335">
    <property type="entry name" value="Radical_SAM"/>
    <property type="match status" value="1"/>
</dbReference>
<dbReference type="Gene3D" id="3.20.20.70">
    <property type="entry name" value="Aldolase class I"/>
    <property type="match status" value="1"/>
</dbReference>
<dbReference type="SFLD" id="SFLDG01387">
    <property type="entry name" value="BtrN-like_SPASM_domain_contain"/>
    <property type="match status" value="1"/>
</dbReference>
<dbReference type="eggNOG" id="COG0535">
    <property type="taxonomic scope" value="Bacteria"/>
</dbReference>
<dbReference type="RefSeq" id="WP_032516452.1">
    <property type="nucleotide sequence ID" value="NZ_JNAO01000013.1"/>
</dbReference>
<gene>
    <name evidence="8" type="ORF">EU98_1827</name>
</gene>
<comment type="caution">
    <text evidence="8">The sequence shown here is derived from an EMBL/GenBank/DDBJ whole genome shotgun (WGS) entry which is preliminary data.</text>
</comment>
<dbReference type="InterPro" id="IPR023885">
    <property type="entry name" value="4Fe4S-binding_SPASM_dom"/>
</dbReference>
<dbReference type="SFLD" id="SFLDS00029">
    <property type="entry name" value="Radical_SAM"/>
    <property type="match status" value="1"/>
</dbReference>
<dbReference type="GO" id="GO:0046872">
    <property type="term" value="F:metal ion binding"/>
    <property type="evidence" value="ECO:0007669"/>
    <property type="project" value="UniProtKB-KW"/>
</dbReference>
<dbReference type="InterPro" id="IPR058240">
    <property type="entry name" value="rSAM_sf"/>
</dbReference>
<evidence type="ECO:0000256" key="6">
    <source>
        <dbReference type="ARBA" id="ARBA00023014"/>
    </source>
</evidence>
<dbReference type="GO" id="GO:0051536">
    <property type="term" value="F:iron-sulfur cluster binding"/>
    <property type="evidence" value="ECO:0007669"/>
    <property type="project" value="UniProtKB-KW"/>
</dbReference>
<dbReference type="STRING" id="167548.EU98_1827"/>
<evidence type="ECO:0000256" key="3">
    <source>
        <dbReference type="ARBA" id="ARBA00022691"/>
    </source>
</evidence>
<dbReference type="Pfam" id="PF04055">
    <property type="entry name" value="Radical_SAM"/>
    <property type="match status" value="1"/>
</dbReference>
<dbReference type="Proteomes" id="UP000030533">
    <property type="component" value="Unassembled WGS sequence"/>
</dbReference>
<dbReference type="AlphaFoldDB" id="A0A0A2AID7"/>
<dbReference type="SFLD" id="SFLDG01067">
    <property type="entry name" value="SPASM/twitch_domain_containing"/>
    <property type="match status" value="1"/>
</dbReference>
<evidence type="ECO:0000313" key="8">
    <source>
        <dbReference type="EMBL" id="KGG00295.1"/>
    </source>
</evidence>
<evidence type="ECO:0000259" key="7">
    <source>
        <dbReference type="PROSITE" id="PS51918"/>
    </source>
</evidence>
<dbReference type="InterPro" id="IPR034391">
    <property type="entry name" value="AdoMet-like_SPASM_containing"/>
</dbReference>
<sequence>MNDNNSQNRISLTEKVPLNKPLVIHIETTNRCNFRCKFCPESDPNYSNLSGGYKIMKINDFKKIIDNIKLSFNKISRLRLWIMGEPLINPDIFSMIDYAKKVDIADSVELTSNASLINSQKASSIINSRLDLIKISIYGFNNNDFKSTTNSGIPFNKILENIKLLFEMRNSTPSSNLKIMAKTVGEISDKKLTKYMNLLSKHVDYIEINQIHSWTDSQDSIGQNSTINNQKAFKEVCPFPFYTLAIHSDGKLSPCCVDWKKEVFLGNCLEESLDSIWSGNKIKDLRLSHLKRDLNSHIGCKGCDYFIDNTSDNLDSLKIEEYVKRY</sequence>
<keyword evidence="4" id="KW-0479">Metal-binding</keyword>
<evidence type="ECO:0000256" key="4">
    <source>
        <dbReference type="ARBA" id="ARBA00022723"/>
    </source>
</evidence>
<proteinExistence type="predicted"/>
<organism evidence="8 9">
    <name type="scientific">Prochlorococcus marinus str. MIT 9314</name>
    <dbReference type="NCBI Taxonomy" id="167548"/>
    <lineage>
        <taxon>Bacteria</taxon>
        <taxon>Bacillati</taxon>
        <taxon>Cyanobacteriota</taxon>
        <taxon>Cyanophyceae</taxon>
        <taxon>Synechococcales</taxon>
        <taxon>Prochlorococcaceae</taxon>
        <taxon>Prochlorococcus</taxon>
    </lineage>
</organism>
<accession>A0A0A2AID7</accession>
<dbReference type="Pfam" id="PF13186">
    <property type="entry name" value="SPASM"/>
    <property type="match status" value="1"/>
</dbReference>
<evidence type="ECO:0000256" key="2">
    <source>
        <dbReference type="ARBA" id="ARBA00022485"/>
    </source>
</evidence>
<keyword evidence="6" id="KW-0411">Iron-sulfur</keyword>
<dbReference type="GO" id="GO:0003824">
    <property type="term" value="F:catalytic activity"/>
    <property type="evidence" value="ECO:0007669"/>
    <property type="project" value="InterPro"/>
</dbReference>
<dbReference type="InterPro" id="IPR013785">
    <property type="entry name" value="Aldolase_TIM"/>
</dbReference>
<protein>
    <submittedName>
        <fullName evidence="8">Tungsten-containing aldehyde ferredoxin oxidoreductase cofactor modifying protein</fullName>
    </submittedName>
</protein>
<dbReference type="SUPFAM" id="SSF102114">
    <property type="entry name" value="Radical SAM enzymes"/>
    <property type="match status" value="1"/>
</dbReference>
<comment type="cofactor">
    <cofactor evidence="1">
        <name>[4Fe-4S] cluster</name>
        <dbReference type="ChEBI" id="CHEBI:49883"/>
    </cofactor>
</comment>
<dbReference type="PANTHER" id="PTHR11228:SF7">
    <property type="entry name" value="PQQA PEPTIDE CYCLASE"/>
    <property type="match status" value="1"/>
</dbReference>
<dbReference type="PROSITE" id="PS51918">
    <property type="entry name" value="RADICAL_SAM"/>
    <property type="match status" value="1"/>
</dbReference>
<dbReference type="InterPro" id="IPR007197">
    <property type="entry name" value="rSAM"/>
</dbReference>
<evidence type="ECO:0000313" key="9">
    <source>
        <dbReference type="Proteomes" id="UP000030533"/>
    </source>
</evidence>
<feature type="domain" description="Radical SAM core" evidence="7">
    <location>
        <begin position="18"/>
        <end position="253"/>
    </location>
</feature>
<dbReference type="EMBL" id="JNAO01000013">
    <property type="protein sequence ID" value="KGG00295.1"/>
    <property type="molecule type" value="Genomic_DNA"/>
</dbReference>
<keyword evidence="5" id="KW-0408">Iron</keyword>
<reference evidence="9" key="1">
    <citation type="journal article" date="2014" name="Sci. Data">
        <title>Genomes of diverse isolates of the marine cyanobacterium Prochlorococcus.</title>
        <authorList>
            <person name="Biller S."/>
            <person name="Berube P."/>
            <person name="Thompson J."/>
            <person name="Kelly L."/>
            <person name="Roggensack S."/>
            <person name="Awad L."/>
            <person name="Roache-Johnson K."/>
            <person name="Ding H."/>
            <person name="Giovannoni S.J."/>
            <person name="Moore L.R."/>
            <person name="Chisholm S.W."/>
        </authorList>
    </citation>
    <scope>NUCLEOTIDE SEQUENCE [LARGE SCALE GENOMIC DNA]</scope>
    <source>
        <strain evidence="9">MIT 9314</strain>
    </source>
</reference>
<name>A0A0A2AID7_PROMR</name>
<dbReference type="PANTHER" id="PTHR11228">
    <property type="entry name" value="RADICAL SAM DOMAIN PROTEIN"/>
    <property type="match status" value="1"/>
</dbReference>
<evidence type="ECO:0000256" key="1">
    <source>
        <dbReference type="ARBA" id="ARBA00001966"/>
    </source>
</evidence>